<feature type="region of interest" description="Disordered" evidence="4">
    <location>
        <begin position="149"/>
        <end position="171"/>
    </location>
</feature>
<feature type="compositionally biased region" description="Basic and acidic residues" evidence="4">
    <location>
        <begin position="98"/>
        <end position="109"/>
    </location>
</feature>
<dbReference type="EMBL" id="JABSTU010000005">
    <property type="protein sequence ID" value="KAH8029839.1"/>
    <property type="molecule type" value="Genomic_DNA"/>
</dbReference>
<sequence>MATYSTKRETMLTCPFNPAHQVRSTRYQIHITKCKRYHPGMDIYRCPFSPDHVVEPSKLMHHVYTCPLNTTEKRYQSKLDIDVVRPKVPTIKAAPDIQPKEDWDEEARKPQTSKGKTAQRAVRPVFADVQAMAPAQRRKFYVSLREKVNEPTSGDVKPSSLKKPATKKPEEAMNDQPVVFGVPEQPRTQLQNPWGKAPFLLDNGVVKCYCDYYEDEDGELQVYYMRARPGLFTVTMDSDLQDIDDEAEKEAQARMRLMGYGRDRNLN</sequence>
<dbReference type="Proteomes" id="UP000821866">
    <property type="component" value="Chromosome 3"/>
</dbReference>
<dbReference type="InterPro" id="IPR036236">
    <property type="entry name" value="Znf_C2H2_sf"/>
</dbReference>
<dbReference type="AlphaFoldDB" id="A0A9J6E5U6"/>
<reference evidence="6" key="2">
    <citation type="submission" date="2021-09" db="EMBL/GenBank/DDBJ databases">
        <authorList>
            <person name="Jia N."/>
            <person name="Wang J."/>
            <person name="Shi W."/>
            <person name="Du L."/>
            <person name="Sun Y."/>
            <person name="Zhan W."/>
            <person name="Jiang J."/>
            <person name="Wang Q."/>
            <person name="Zhang B."/>
            <person name="Ji P."/>
            <person name="Sakyi L.B."/>
            <person name="Cui X."/>
            <person name="Yuan T."/>
            <person name="Jiang B."/>
            <person name="Yang W."/>
            <person name="Lam T.T.-Y."/>
            <person name="Chang Q."/>
            <person name="Ding S."/>
            <person name="Wang X."/>
            <person name="Zhu J."/>
            <person name="Ruan X."/>
            <person name="Zhao L."/>
            <person name="Wei J."/>
            <person name="Que T."/>
            <person name="Du C."/>
            <person name="Cheng J."/>
            <person name="Dai P."/>
            <person name="Han X."/>
            <person name="Huang E."/>
            <person name="Gao Y."/>
            <person name="Liu J."/>
            <person name="Shao H."/>
            <person name="Ye R."/>
            <person name="Li L."/>
            <person name="Wei W."/>
            <person name="Wang X."/>
            <person name="Wang C."/>
            <person name="Huo Q."/>
            <person name="Li W."/>
            <person name="Guo W."/>
            <person name="Chen H."/>
            <person name="Chen S."/>
            <person name="Zhou L."/>
            <person name="Zhou L."/>
            <person name="Ni X."/>
            <person name="Tian J."/>
            <person name="Zhou Y."/>
            <person name="Sheng Y."/>
            <person name="Liu T."/>
            <person name="Pan Y."/>
            <person name="Xia L."/>
            <person name="Li J."/>
            <person name="Zhao F."/>
            <person name="Cao W."/>
        </authorList>
    </citation>
    <scope>NUCLEOTIDE SEQUENCE</scope>
    <source>
        <strain evidence="6">Rmic-2018</strain>
        <tissue evidence="6">Larvae</tissue>
    </source>
</reference>
<evidence type="ECO:0000313" key="6">
    <source>
        <dbReference type="EMBL" id="KAH8029839.1"/>
    </source>
</evidence>
<evidence type="ECO:0000256" key="1">
    <source>
        <dbReference type="ARBA" id="ARBA00022723"/>
    </source>
</evidence>
<feature type="domain" description="CHHC U11-48K-type" evidence="5">
    <location>
        <begin position="43"/>
        <end position="70"/>
    </location>
</feature>
<accession>A0A9J6E5U6</accession>
<keyword evidence="7" id="KW-1185">Reference proteome</keyword>
<feature type="region of interest" description="Disordered" evidence="4">
    <location>
        <begin position="93"/>
        <end position="120"/>
    </location>
</feature>
<dbReference type="VEuPathDB" id="VectorBase:LOC119170849"/>
<proteinExistence type="predicted"/>
<dbReference type="SUPFAM" id="SSF57667">
    <property type="entry name" value="beta-beta-alpha zinc fingers"/>
    <property type="match status" value="1"/>
</dbReference>
<reference evidence="6" key="1">
    <citation type="journal article" date="2020" name="Cell">
        <title>Large-Scale Comparative Analyses of Tick Genomes Elucidate Their Genetic Diversity and Vector Capacities.</title>
        <authorList>
            <consortium name="Tick Genome and Microbiome Consortium (TIGMIC)"/>
            <person name="Jia N."/>
            <person name="Wang J."/>
            <person name="Shi W."/>
            <person name="Du L."/>
            <person name="Sun Y."/>
            <person name="Zhan W."/>
            <person name="Jiang J.F."/>
            <person name="Wang Q."/>
            <person name="Zhang B."/>
            <person name="Ji P."/>
            <person name="Bell-Sakyi L."/>
            <person name="Cui X.M."/>
            <person name="Yuan T.T."/>
            <person name="Jiang B.G."/>
            <person name="Yang W.F."/>
            <person name="Lam T.T."/>
            <person name="Chang Q.C."/>
            <person name="Ding S.J."/>
            <person name="Wang X.J."/>
            <person name="Zhu J.G."/>
            <person name="Ruan X.D."/>
            <person name="Zhao L."/>
            <person name="Wei J.T."/>
            <person name="Ye R.Z."/>
            <person name="Que T.C."/>
            <person name="Du C.H."/>
            <person name="Zhou Y.H."/>
            <person name="Cheng J.X."/>
            <person name="Dai P.F."/>
            <person name="Guo W.B."/>
            <person name="Han X.H."/>
            <person name="Huang E.J."/>
            <person name="Li L.F."/>
            <person name="Wei W."/>
            <person name="Gao Y.C."/>
            <person name="Liu J.Z."/>
            <person name="Shao H.Z."/>
            <person name="Wang X."/>
            <person name="Wang C.C."/>
            <person name="Yang T.C."/>
            <person name="Huo Q.B."/>
            <person name="Li W."/>
            <person name="Chen H.Y."/>
            <person name="Chen S.E."/>
            <person name="Zhou L.G."/>
            <person name="Ni X.B."/>
            <person name="Tian J.H."/>
            <person name="Sheng Y."/>
            <person name="Liu T."/>
            <person name="Pan Y.S."/>
            <person name="Xia L.Y."/>
            <person name="Li J."/>
            <person name="Zhao F."/>
            <person name="Cao W.C."/>
        </authorList>
    </citation>
    <scope>NUCLEOTIDE SEQUENCE</scope>
    <source>
        <strain evidence="6">Rmic-2018</strain>
    </source>
</reference>
<evidence type="ECO:0000313" key="7">
    <source>
        <dbReference type="Proteomes" id="UP000821866"/>
    </source>
</evidence>
<evidence type="ECO:0000259" key="5">
    <source>
        <dbReference type="PROSITE" id="PS51800"/>
    </source>
</evidence>
<feature type="domain" description="CHHC U11-48K-type" evidence="5">
    <location>
        <begin position="11"/>
        <end position="38"/>
    </location>
</feature>
<dbReference type="PROSITE" id="PS51800">
    <property type="entry name" value="ZF_CHHC_U11_48K"/>
    <property type="match status" value="2"/>
</dbReference>
<keyword evidence="2" id="KW-0863">Zinc-finger</keyword>
<dbReference type="Pfam" id="PF05253">
    <property type="entry name" value="zf-U11-48K"/>
    <property type="match status" value="1"/>
</dbReference>
<keyword evidence="1" id="KW-0479">Metal-binding</keyword>
<keyword evidence="3" id="KW-0862">Zinc</keyword>
<dbReference type="GO" id="GO:0008270">
    <property type="term" value="F:zinc ion binding"/>
    <property type="evidence" value="ECO:0007669"/>
    <property type="project" value="UniProtKB-KW"/>
</dbReference>
<organism evidence="6 7">
    <name type="scientific">Rhipicephalus microplus</name>
    <name type="common">Cattle tick</name>
    <name type="synonym">Boophilus microplus</name>
    <dbReference type="NCBI Taxonomy" id="6941"/>
    <lineage>
        <taxon>Eukaryota</taxon>
        <taxon>Metazoa</taxon>
        <taxon>Ecdysozoa</taxon>
        <taxon>Arthropoda</taxon>
        <taxon>Chelicerata</taxon>
        <taxon>Arachnida</taxon>
        <taxon>Acari</taxon>
        <taxon>Parasitiformes</taxon>
        <taxon>Ixodida</taxon>
        <taxon>Ixodoidea</taxon>
        <taxon>Ixodidae</taxon>
        <taxon>Rhipicephalinae</taxon>
        <taxon>Rhipicephalus</taxon>
        <taxon>Boophilus</taxon>
    </lineage>
</organism>
<comment type="caution">
    <text evidence="6">The sequence shown here is derived from an EMBL/GenBank/DDBJ whole genome shotgun (WGS) entry which is preliminary data.</text>
</comment>
<gene>
    <name evidence="6" type="ORF">HPB51_004874</name>
</gene>
<protein>
    <recommendedName>
        <fullName evidence="5">CHHC U11-48K-type domain-containing protein</fullName>
    </recommendedName>
</protein>
<name>A0A9J6E5U6_RHIMP</name>
<evidence type="ECO:0000256" key="3">
    <source>
        <dbReference type="ARBA" id="ARBA00022833"/>
    </source>
</evidence>
<evidence type="ECO:0000256" key="2">
    <source>
        <dbReference type="ARBA" id="ARBA00022771"/>
    </source>
</evidence>
<evidence type="ECO:0000256" key="4">
    <source>
        <dbReference type="SAM" id="MobiDB-lite"/>
    </source>
</evidence>
<dbReference type="InterPro" id="IPR022776">
    <property type="entry name" value="TRM13/UPF0224_CHHC_Znf_dom"/>
</dbReference>